<gene>
    <name evidence="2" type="ORF">EFK50_07575</name>
</gene>
<dbReference type="AlphaFoldDB" id="A0A3N0CMT6"/>
<feature type="compositionally biased region" description="Low complexity" evidence="1">
    <location>
        <begin position="65"/>
        <end position="93"/>
    </location>
</feature>
<sequence length="274" mass="25669">MPGLPGLPGAPGTNGTNGNSLLNGAGAPDSALGSNGDYYLDTAASELYGPKAGGAWPGSGVVLKGADGTNGTDGAPGAAGPQGPVGPPGADGTDGTDGADGADGAGTIFAASSGAAPAVATTVLGGLAGTGAALPLSGAFVENGVTLTGGTIDSTSLGVPQVFPRDGTVTAVTGRAVLSNALSLIGTTVTLQAQLYTSSSGGTTMTPVPGTQCILTPALTGVLTIGTVLDCSVTGLSIPVTQGTNAMMVVTATAAGISLVNTVTARLATSVAVS</sequence>
<dbReference type="Proteomes" id="UP000267128">
    <property type="component" value="Unassembled WGS sequence"/>
</dbReference>
<feature type="region of interest" description="Disordered" evidence="1">
    <location>
        <begin position="64"/>
        <end position="104"/>
    </location>
</feature>
<comment type="caution">
    <text evidence="2">The sequence shown here is derived from an EMBL/GenBank/DDBJ whole genome shotgun (WGS) entry which is preliminary data.</text>
</comment>
<proteinExistence type="predicted"/>
<evidence type="ECO:0008006" key="4">
    <source>
        <dbReference type="Google" id="ProtNLM"/>
    </source>
</evidence>
<evidence type="ECO:0000313" key="2">
    <source>
        <dbReference type="EMBL" id="RNL64376.1"/>
    </source>
</evidence>
<name>A0A3N0CMT6_9ACTN</name>
<organism evidence="2 3">
    <name type="scientific">Nocardioides marmoriginsengisoli</name>
    <dbReference type="NCBI Taxonomy" id="661483"/>
    <lineage>
        <taxon>Bacteria</taxon>
        <taxon>Bacillati</taxon>
        <taxon>Actinomycetota</taxon>
        <taxon>Actinomycetes</taxon>
        <taxon>Propionibacteriales</taxon>
        <taxon>Nocardioidaceae</taxon>
        <taxon>Nocardioides</taxon>
    </lineage>
</organism>
<dbReference type="EMBL" id="RJSE01000005">
    <property type="protein sequence ID" value="RNL64376.1"/>
    <property type="molecule type" value="Genomic_DNA"/>
</dbReference>
<protein>
    <recommendedName>
        <fullName evidence="4">Collagen-like protein</fullName>
    </recommendedName>
</protein>
<evidence type="ECO:0000256" key="1">
    <source>
        <dbReference type="SAM" id="MobiDB-lite"/>
    </source>
</evidence>
<reference evidence="2 3" key="1">
    <citation type="submission" date="2018-11" db="EMBL/GenBank/DDBJ databases">
        <authorList>
            <person name="Li F."/>
        </authorList>
    </citation>
    <scope>NUCLEOTIDE SEQUENCE [LARGE SCALE GENOMIC DNA]</scope>
    <source>
        <strain evidence="2 3">Gsoil 097</strain>
    </source>
</reference>
<accession>A0A3N0CMT6</accession>
<feature type="compositionally biased region" description="Low complexity" evidence="1">
    <location>
        <begin position="10"/>
        <end position="23"/>
    </location>
</feature>
<keyword evidence="3" id="KW-1185">Reference proteome</keyword>
<evidence type="ECO:0000313" key="3">
    <source>
        <dbReference type="Proteomes" id="UP000267128"/>
    </source>
</evidence>
<feature type="region of interest" description="Disordered" evidence="1">
    <location>
        <begin position="1"/>
        <end position="23"/>
    </location>
</feature>